<evidence type="ECO:0000313" key="5">
    <source>
        <dbReference type="EMBL" id="NVO66002.1"/>
    </source>
</evidence>
<dbReference type="InterPro" id="IPR027417">
    <property type="entry name" value="P-loop_NTPase"/>
</dbReference>
<keyword evidence="6" id="KW-1185">Reference proteome</keyword>
<accession>A0A7K4HLF6</accession>
<evidence type="ECO:0000313" key="6">
    <source>
        <dbReference type="Proteomes" id="UP000570823"/>
    </source>
</evidence>
<dbReference type="GO" id="GO:0006302">
    <property type="term" value="P:double-strand break repair"/>
    <property type="evidence" value="ECO:0007669"/>
    <property type="project" value="InterPro"/>
</dbReference>
<evidence type="ECO:0000256" key="2">
    <source>
        <dbReference type="ARBA" id="ARBA00049666"/>
    </source>
</evidence>
<organism evidence="5 6">
    <name type="scientific">Methanofollis tationis</name>
    <dbReference type="NCBI Taxonomy" id="81417"/>
    <lineage>
        <taxon>Archaea</taxon>
        <taxon>Methanobacteriati</taxon>
        <taxon>Methanobacteriota</taxon>
        <taxon>Stenosarchaea group</taxon>
        <taxon>Methanomicrobia</taxon>
        <taxon>Methanomicrobiales</taxon>
        <taxon>Methanomicrobiaceae</taxon>
        <taxon>Methanofollis</taxon>
    </lineage>
</organism>
<reference evidence="5 6" key="1">
    <citation type="submission" date="2020-06" db="EMBL/GenBank/DDBJ databases">
        <title>Methanofollis fontis sp. nov., a methanogen isolated from marine sediments near a cold seep at Four-Way Closure Ridge offshore southwestern Taiwan.</title>
        <authorList>
            <person name="Chen S.-C."/>
            <person name="Teng N.-H."/>
            <person name="Lin Y.-S."/>
            <person name="Lai M.-C."/>
            <person name="Chen H.-H."/>
            <person name="Wang C.-C."/>
        </authorList>
    </citation>
    <scope>NUCLEOTIDE SEQUENCE [LARGE SCALE GENOMIC DNA]</scope>
    <source>
        <strain evidence="5 6">DSM 2702</strain>
    </source>
</reference>
<keyword evidence="1 3" id="KW-0175">Coiled coil</keyword>
<comment type="caution">
    <text evidence="5">The sequence shown here is derived from an EMBL/GenBank/DDBJ whole genome shotgun (WGS) entry which is preliminary data.</text>
</comment>
<feature type="coiled-coil region" evidence="3">
    <location>
        <begin position="492"/>
        <end position="519"/>
    </location>
</feature>
<comment type="similarity">
    <text evidence="2">Belongs to the Sph1/Sph2 family.</text>
</comment>
<feature type="coiled-coil region" evidence="3">
    <location>
        <begin position="211"/>
        <end position="262"/>
    </location>
</feature>
<evidence type="ECO:0000256" key="1">
    <source>
        <dbReference type="ARBA" id="ARBA00023054"/>
    </source>
</evidence>
<name>A0A7K4HLF6_9EURY</name>
<dbReference type="Gene3D" id="1.10.287.1490">
    <property type="match status" value="2"/>
</dbReference>
<dbReference type="OrthoDB" id="25344at2157"/>
<dbReference type="PANTHER" id="PTHR32114">
    <property type="entry name" value="ABC TRANSPORTER ABCH.3"/>
    <property type="match status" value="1"/>
</dbReference>
<feature type="domain" description="Rad50/SbcC-type AAA" evidence="4">
    <location>
        <begin position="5"/>
        <end position="231"/>
    </location>
</feature>
<proteinExistence type="inferred from homology"/>
<dbReference type="EMBL" id="JABXWR010000001">
    <property type="protein sequence ID" value="NVO66002.1"/>
    <property type="molecule type" value="Genomic_DNA"/>
</dbReference>
<sequence length="1049" mass="115867">MLLHRLVMRNFKRYREEEIRFADGITGIVGNNGAGKSTIVEAVVFALYGLQGGSGGAYIVSSFAGKKERCEVRLDFSVGGVEYAVTRTYRRTETSVQHDAALFMEGAHLAEGVSDVARQVRRILGMGPEDFRHTVFAAQKDLLSLLDRQPGKRKEWFMRVLGIDHLRDEGLAALKERLDLVERDLDGIGGRLAEVDEEATAVRLAETDVQMREAEAAIADTDAALSRAEEEARVLVERLRTLEEEERLHLRLLEGRQAAEREVARFKGDEERRSAEIRACSALLAECETLAAAEERDHEILEAFDAAEERRQVYERCAERFQTLLSAAGETKQRLEGLDAALARLDADAELVERLRPAVERLGEVRRCLAEERGREARHRDLQAGIGAAAERVRGIERTLAALDAEILGLAGKQDELDRLAPEIAGSEGLSAVAAHMQEIARLLPEIGAEEQAIAGLREDLSRLQGEGEAPGEIEAAIEGVQAALGTVSEELARAVAESERLNAAHEDLVREIEALMAIGPDSPCPTCHRPLHDHYDRLLADLTGKAGETLAEIRALDARARDLTGERDHLAARQKALAAAARAAGERTREIAVLEEGVRARGERIKALKQAVDVEEERLDALGSPGYDTERHRLVKERCADLEAMKGRFDRLSGECTALPDKIREREGLVQDAEAARAGIERALAECEALGFNPERMSALQEEEVGLEETWKEYLAAETRLAGRAAIEEERAAVLSRFEEQRRAMQACSTAMEEIGHDEERHSLLRKEAGAARARRDRHVEVKIATGHLPALEGELAAVKGALCEAEERLRETGARILALGFDPAVLQAVQEETKRVGERCAALREDLAGKRRDLAHREEVRVDLAARLERAHSLKGQAAALQTEREHLKLARSLISEYAAYLLGVVRGRLEGVVGEVLGEITDGRYDTVFIDEDFTPLINDMGADYPAERFSGGEQDDIAIALRIALSRYLAEVRGVQDATVLIFDEIFGSQDEERRANLIRALRTQEAHFPQIFLISHVGEVQEEFETTLRVEAGPGPESHVEASE</sequence>
<dbReference type="RefSeq" id="WP_176787568.1">
    <property type="nucleotide sequence ID" value="NZ_JABXWR010000001.1"/>
</dbReference>
<dbReference type="PANTHER" id="PTHR32114:SF2">
    <property type="entry name" value="ABC TRANSPORTER ABCH.3"/>
    <property type="match status" value="1"/>
</dbReference>
<dbReference type="Gene3D" id="3.40.50.300">
    <property type="entry name" value="P-loop containing nucleotide triphosphate hydrolases"/>
    <property type="match status" value="2"/>
</dbReference>
<dbReference type="Pfam" id="PF13476">
    <property type="entry name" value="AAA_23"/>
    <property type="match status" value="1"/>
</dbReference>
<gene>
    <name evidence="5" type="ORF">HWN36_01400</name>
</gene>
<protein>
    <submittedName>
        <fullName evidence="5">SMC family ATPase</fullName>
    </submittedName>
</protein>
<dbReference type="SUPFAM" id="SSF75712">
    <property type="entry name" value="Rad50 coiled-coil Zn hook"/>
    <property type="match status" value="1"/>
</dbReference>
<dbReference type="InterPro" id="IPR038729">
    <property type="entry name" value="Rad50/SbcC_AAA"/>
</dbReference>
<dbReference type="GO" id="GO:0016887">
    <property type="term" value="F:ATP hydrolysis activity"/>
    <property type="evidence" value="ECO:0007669"/>
    <property type="project" value="InterPro"/>
</dbReference>
<dbReference type="Proteomes" id="UP000570823">
    <property type="component" value="Unassembled WGS sequence"/>
</dbReference>
<dbReference type="SUPFAM" id="SSF52540">
    <property type="entry name" value="P-loop containing nucleoside triphosphate hydrolases"/>
    <property type="match status" value="1"/>
</dbReference>
<evidence type="ECO:0000256" key="3">
    <source>
        <dbReference type="SAM" id="Coils"/>
    </source>
</evidence>
<dbReference type="AlphaFoldDB" id="A0A7K4HLF6"/>
<evidence type="ECO:0000259" key="4">
    <source>
        <dbReference type="Pfam" id="PF13476"/>
    </source>
</evidence>